<evidence type="ECO:0000256" key="1">
    <source>
        <dbReference type="SAM" id="MobiDB-lite"/>
    </source>
</evidence>
<keyword evidence="2" id="KW-0812">Transmembrane</keyword>
<dbReference type="Proteomes" id="UP001345013">
    <property type="component" value="Unassembled WGS sequence"/>
</dbReference>
<evidence type="ECO:0000313" key="3">
    <source>
        <dbReference type="EMBL" id="KAK5102242.1"/>
    </source>
</evidence>
<keyword evidence="2" id="KW-1133">Transmembrane helix</keyword>
<feature type="region of interest" description="Disordered" evidence="1">
    <location>
        <begin position="39"/>
        <end position="70"/>
    </location>
</feature>
<feature type="compositionally biased region" description="Basic and acidic residues" evidence="1">
    <location>
        <begin position="39"/>
        <end position="59"/>
    </location>
</feature>
<feature type="region of interest" description="Disordered" evidence="1">
    <location>
        <begin position="1"/>
        <end position="26"/>
    </location>
</feature>
<feature type="region of interest" description="Disordered" evidence="1">
    <location>
        <begin position="262"/>
        <end position="281"/>
    </location>
</feature>
<sequence length="361" mass="40561">MASRVSRLFGARRETATTDQSHRTSAACSVPIFLSPSSERVDEYHHERLSPQSAFRRETGTPSPPQRFTIPASSVYSELPAQQHQTQYTEQIEELPAASPDSIRDLEEGTSSLSYATSETPIARERRRKRKRVSESTRQRIESKKRLSMAFGVTVLAALITYLVLAVTGTAHGLMFHILSVLFILALAGVFLHSCIRLLMLQRRRKARLAQHRDWHGTSSRSASSASSRSATTTTVNPFADPISEKPIQILEGPVEVVESTPRGKNKRVVRQPPPMYGNFRESKRMNPELVFWHEQTPSPTTPTYEEAVNDVQAAVGYQPPLYISPKRERAAQEGERVSNVHPLERERLVGLMGNTMSFQR</sequence>
<feature type="region of interest" description="Disordered" evidence="1">
    <location>
        <begin position="210"/>
        <end position="241"/>
    </location>
</feature>
<evidence type="ECO:0000256" key="2">
    <source>
        <dbReference type="SAM" id="Phobius"/>
    </source>
</evidence>
<gene>
    <name evidence="3" type="ORF">LTR24_000475</name>
</gene>
<keyword evidence="2" id="KW-0472">Membrane</keyword>
<name>A0ABR0KQV7_9EURO</name>
<proteinExistence type="predicted"/>
<feature type="compositionally biased region" description="Basic and acidic residues" evidence="1">
    <location>
        <begin position="11"/>
        <end position="22"/>
    </location>
</feature>
<comment type="caution">
    <text evidence="3">The sequence shown here is derived from an EMBL/GenBank/DDBJ whole genome shotgun (WGS) entry which is preliminary data.</text>
</comment>
<feature type="compositionally biased region" description="Polar residues" evidence="1">
    <location>
        <begin position="109"/>
        <end position="120"/>
    </location>
</feature>
<evidence type="ECO:0000313" key="4">
    <source>
        <dbReference type="Proteomes" id="UP001345013"/>
    </source>
</evidence>
<feature type="transmembrane region" description="Helical" evidence="2">
    <location>
        <begin position="174"/>
        <end position="199"/>
    </location>
</feature>
<dbReference type="EMBL" id="JAVRRG010000003">
    <property type="protein sequence ID" value="KAK5102242.1"/>
    <property type="molecule type" value="Genomic_DNA"/>
</dbReference>
<keyword evidence="4" id="KW-1185">Reference proteome</keyword>
<accession>A0ABR0KQV7</accession>
<feature type="region of interest" description="Disordered" evidence="1">
    <location>
        <begin position="108"/>
        <end position="139"/>
    </location>
</feature>
<feature type="compositionally biased region" description="Low complexity" evidence="1">
    <location>
        <begin position="218"/>
        <end position="235"/>
    </location>
</feature>
<feature type="transmembrane region" description="Helical" evidence="2">
    <location>
        <begin position="147"/>
        <end position="168"/>
    </location>
</feature>
<protein>
    <submittedName>
        <fullName evidence="3">Uncharacterized protein</fullName>
    </submittedName>
</protein>
<organism evidence="3 4">
    <name type="scientific">Lithohypha guttulata</name>
    <dbReference type="NCBI Taxonomy" id="1690604"/>
    <lineage>
        <taxon>Eukaryota</taxon>
        <taxon>Fungi</taxon>
        <taxon>Dikarya</taxon>
        <taxon>Ascomycota</taxon>
        <taxon>Pezizomycotina</taxon>
        <taxon>Eurotiomycetes</taxon>
        <taxon>Chaetothyriomycetidae</taxon>
        <taxon>Chaetothyriales</taxon>
        <taxon>Trichomeriaceae</taxon>
        <taxon>Lithohypha</taxon>
    </lineage>
</organism>
<reference evidence="3 4" key="1">
    <citation type="submission" date="2023-08" db="EMBL/GenBank/DDBJ databases">
        <title>Black Yeasts Isolated from many extreme environments.</title>
        <authorList>
            <person name="Coleine C."/>
            <person name="Stajich J.E."/>
            <person name="Selbmann L."/>
        </authorList>
    </citation>
    <scope>NUCLEOTIDE SEQUENCE [LARGE SCALE GENOMIC DNA]</scope>
    <source>
        <strain evidence="3 4">CCFEE 5885</strain>
    </source>
</reference>